<dbReference type="FunFam" id="3.40.309.10:FF:000012">
    <property type="entry name" value="Betaine aldehyde dehydrogenase"/>
    <property type="match status" value="1"/>
</dbReference>
<organism evidence="8 9">
    <name type="scientific">Chitinophaga arvensicola</name>
    <dbReference type="NCBI Taxonomy" id="29529"/>
    <lineage>
        <taxon>Bacteria</taxon>
        <taxon>Pseudomonadati</taxon>
        <taxon>Bacteroidota</taxon>
        <taxon>Chitinophagia</taxon>
        <taxon>Chitinophagales</taxon>
        <taxon>Chitinophagaceae</taxon>
        <taxon>Chitinophaga</taxon>
    </lineage>
</organism>
<sequence>MKIIDQIYINGAFVKPTGTATFDLISPTTNQLLGRVTLGNEADTHQAITAAKAAFPSFSRTTLEERRNYLQRLHDEVMLRMDDLVAASIAEYGAPTQRALGSNQLAADSFLHYKKVLEDFPFRKIVGHSEVVLEPLGVVGIITPWNANASYICNKLATAIAAGCTAVIKPSEMSAMQTQIVTECLHAAGLPPGVFNIVNGLGDVVGNAITHHPDVAKISFTGSTQVGKMIARGAVDTMKRVTLELGGKSANIILEDADFSKAIPMAVAACFMNNGQACIAGSRLLIPEQRLEETKTLLKAAVEQVKVGDPAADSTTLGPLVSRKQYERVQQYIQLGITQGAAVLTGGIGHPEGLEAGNFVKPTVFTGVTRDMRIANEEIFGPVLSVITYKTEEEAIDIANDTVYGLQAYVSSSDEKHARTVADKIVAGRVLINSLNHDPMAPFGGFKQSGIGREYGVYGLEEYLEPKTIIV</sequence>
<keyword evidence="9" id="KW-1185">Reference proteome</keyword>
<dbReference type="InterPro" id="IPR016162">
    <property type="entry name" value="Ald_DH_N"/>
</dbReference>
<evidence type="ECO:0000256" key="4">
    <source>
        <dbReference type="ARBA" id="ARBA00049194"/>
    </source>
</evidence>
<dbReference type="Proteomes" id="UP000199310">
    <property type="component" value="Unassembled WGS sequence"/>
</dbReference>
<keyword evidence="2 6" id="KW-0560">Oxidoreductase</keyword>
<evidence type="ECO:0000256" key="2">
    <source>
        <dbReference type="ARBA" id="ARBA00023002"/>
    </source>
</evidence>
<dbReference type="Gene3D" id="3.40.605.10">
    <property type="entry name" value="Aldehyde Dehydrogenase, Chain A, domain 1"/>
    <property type="match status" value="1"/>
</dbReference>
<dbReference type="Pfam" id="PF00171">
    <property type="entry name" value="Aldedh"/>
    <property type="match status" value="1"/>
</dbReference>
<protein>
    <recommendedName>
        <fullName evidence="3">aldehyde dehydrogenase (NAD(+))</fullName>
        <ecNumber evidence="3">1.2.1.3</ecNumber>
    </recommendedName>
</protein>
<evidence type="ECO:0000256" key="1">
    <source>
        <dbReference type="ARBA" id="ARBA00009986"/>
    </source>
</evidence>
<reference evidence="9" key="1">
    <citation type="submission" date="2016-10" db="EMBL/GenBank/DDBJ databases">
        <authorList>
            <person name="Varghese N."/>
            <person name="Submissions S."/>
        </authorList>
    </citation>
    <scope>NUCLEOTIDE SEQUENCE [LARGE SCALE GENOMIC DNA]</scope>
    <source>
        <strain evidence="9">DSM 3695</strain>
    </source>
</reference>
<dbReference type="STRING" id="29529.SAMN04488122_4656"/>
<evidence type="ECO:0000313" key="9">
    <source>
        <dbReference type="Proteomes" id="UP000199310"/>
    </source>
</evidence>
<dbReference type="RefSeq" id="WP_089898502.1">
    <property type="nucleotide sequence ID" value="NZ_FOJG01000002.1"/>
</dbReference>
<proteinExistence type="inferred from homology"/>
<dbReference type="InterPro" id="IPR029510">
    <property type="entry name" value="Ald_DH_CS_GLU"/>
</dbReference>
<dbReference type="Gene3D" id="3.40.309.10">
    <property type="entry name" value="Aldehyde Dehydrogenase, Chain A, domain 2"/>
    <property type="match status" value="1"/>
</dbReference>
<dbReference type="InterPro" id="IPR016161">
    <property type="entry name" value="Ald_DH/histidinol_DH"/>
</dbReference>
<dbReference type="CDD" id="cd07138">
    <property type="entry name" value="ALDH_CddD_SSP0762"/>
    <property type="match status" value="1"/>
</dbReference>
<feature type="domain" description="Aldehyde dehydrogenase" evidence="7">
    <location>
        <begin position="14"/>
        <end position="469"/>
    </location>
</feature>
<accession>A0A1I0S805</accession>
<dbReference type="InterPro" id="IPR015590">
    <property type="entry name" value="Aldehyde_DH_dom"/>
</dbReference>
<dbReference type="SUPFAM" id="SSF53720">
    <property type="entry name" value="ALDH-like"/>
    <property type="match status" value="1"/>
</dbReference>
<evidence type="ECO:0000256" key="5">
    <source>
        <dbReference type="PROSITE-ProRule" id="PRU10007"/>
    </source>
</evidence>
<dbReference type="PROSITE" id="PS00687">
    <property type="entry name" value="ALDEHYDE_DEHYDR_GLU"/>
    <property type="match status" value="1"/>
</dbReference>
<dbReference type="FunFam" id="3.40.605.10:FF:000026">
    <property type="entry name" value="Aldehyde dehydrogenase, putative"/>
    <property type="match status" value="1"/>
</dbReference>
<feature type="active site" evidence="5">
    <location>
        <position position="244"/>
    </location>
</feature>
<gene>
    <name evidence="8" type="ORF">SAMN04488122_4656</name>
</gene>
<dbReference type="InterPro" id="IPR016160">
    <property type="entry name" value="Ald_DH_CS_CYS"/>
</dbReference>
<dbReference type="InterPro" id="IPR016163">
    <property type="entry name" value="Ald_DH_C"/>
</dbReference>
<dbReference type="EMBL" id="FOJG01000002">
    <property type="protein sequence ID" value="SEW52036.1"/>
    <property type="molecule type" value="Genomic_DNA"/>
</dbReference>
<dbReference type="OrthoDB" id="629320at2"/>
<dbReference type="PANTHER" id="PTHR42804:SF1">
    <property type="entry name" value="ALDEHYDE DEHYDROGENASE-RELATED"/>
    <property type="match status" value="1"/>
</dbReference>
<evidence type="ECO:0000313" key="8">
    <source>
        <dbReference type="EMBL" id="SEW52036.1"/>
    </source>
</evidence>
<evidence type="ECO:0000259" key="7">
    <source>
        <dbReference type="Pfam" id="PF00171"/>
    </source>
</evidence>
<dbReference type="PROSITE" id="PS00070">
    <property type="entry name" value="ALDEHYDE_DEHYDR_CYS"/>
    <property type="match status" value="1"/>
</dbReference>
<comment type="similarity">
    <text evidence="1 6">Belongs to the aldehyde dehydrogenase family.</text>
</comment>
<name>A0A1I0S805_9BACT</name>
<evidence type="ECO:0000256" key="3">
    <source>
        <dbReference type="ARBA" id="ARBA00024226"/>
    </source>
</evidence>
<dbReference type="AlphaFoldDB" id="A0A1I0S805"/>
<evidence type="ECO:0000256" key="6">
    <source>
        <dbReference type="RuleBase" id="RU003345"/>
    </source>
</evidence>
<dbReference type="PANTHER" id="PTHR42804">
    <property type="entry name" value="ALDEHYDE DEHYDROGENASE"/>
    <property type="match status" value="1"/>
</dbReference>
<comment type="catalytic activity">
    <reaction evidence="4">
        <text>an aldehyde + NAD(+) + H2O = a carboxylate + NADH + 2 H(+)</text>
        <dbReference type="Rhea" id="RHEA:16185"/>
        <dbReference type="ChEBI" id="CHEBI:15377"/>
        <dbReference type="ChEBI" id="CHEBI:15378"/>
        <dbReference type="ChEBI" id="CHEBI:17478"/>
        <dbReference type="ChEBI" id="CHEBI:29067"/>
        <dbReference type="ChEBI" id="CHEBI:57540"/>
        <dbReference type="ChEBI" id="CHEBI:57945"/>
        <dbReference type="EC" id="1.2.1.3"/>
    </reaction>
</comment>
<dbReference type="EC" id="1.2.1.3" evidence="3"/>
<dbReference type="GO" id="GO:0004029">
    <property type="term" value="F:aldehyde dehydrogenase (NAD+) activity"/>
    <property type="evidence" value="ECO:0007669"/>
    <property type="project" value="UniProtKB-EC"/>
</dbReference>
<dbReference type="FunFam" id="3.40.605.10:FF:000007">
    <property type="entry name" value="NAD/NADP-dependent betaine aldehyde dehydrogenase"/>
    <property type="match status" value="1"/>
</dbReference>